<comment type="caution">
    <text evidence="3">The sequence shown here is derived from an EMBL/GenBank/DDBJ whole genome shotgun (WGS) entry which is preliminary data.</text>
</comment>
<feature type="transmembrane region" description="Helical" evidence="2">
    <location>
        <begin position="1108"/>
        <end position="1126"/>
    </location>
</feature>
<feature type="transmembrane region" description="Helical" evidence="2">
    <location>
        <begin position="1037"/>
        <end position="1057"/>
    </location>
</feature>
<evidence type="ECO:0000256" key="1">
    <source>
        <dbReference type="SAM" id="MobiDB-lite"/>
    </source>
</evidence>
<accession>A0ABR3XM88</accession>
<proteinExistence type="predicted"/>
<keyword evidence="4" id="KW-1185">Reference proteome</keyword>
<feature type="compositionally biased region" description="Basic and acidic residues" evidence="1">
    <location>
        <begin position="727"/>
        <end position="739"/>
    </location>
</feature>
<feature type="region of interest" description="Disordered" evidence="1">
    <location>
        <begin position="721"/>
        <end position="768"/>
    </location>
</feature>
<keyword evidence="2" id="KW-0472">Membrane</keyword>
<reference evidence="3 4" key="1">
    <citation type="journal article" date="2024" name="Commun. Biol.">
        <title>Comparative genomic analysis of thermophilic fungi reveals convergent evolutionary adaptations and gene losses.</title>
        <authorList>
            <person name="Steindorff A.S."/>
            <person name="Aguilar-Pontes M.V."/>
            <person name="Robinson A.J."/>
            <person name="Andreopoulos B."/>
            <person name="LaButti K."/>
            <person name="Kuo A."/>
            <person name="Mondo S."/>
            <person name="Riley R."/>
            <person name="Otillar R."/>
            <person name="Haridas S."/>
            <person name="Lipzen A."/>
            <person name="Grimwood J."/>
            <person name="Schmutz J."/>
            <person name="Clum A."/>
            <person name="Reid I.D."/>
            <person name="Moisan M.C."/>
            <person name="Butler G."/>
            <person name="Nguyen T.T.M."/>
            <person name="Dewar K."/>
            <person name="Conant G."/>
            <person name="Drula E."/>
            <person name="Henrissat B."/>
            <person name="Hansel C."/>
            <person name="Singer S."/>
            <person name="Hutchinson M.I."/>
            <person name="de Vries R.P."/>
            <person name="Natvig D.O."/>
            <person name="Powell A.J."/>
            <person name="Tsang A."/>
            <person name="Grigoriev I.V."/>
        </authorList>
    </citation>
    <scope>NUCLEOTIDE SEQUENCE [LARGE SCALE GENOMIC DNA]</scope>
    <source>
        <strain evidence="3 4">ATCC 24622</strain>
    </source>
</reference>
<keyword evidence="2" id="KW-0812">Transmembrane</keyword>
<dbReference type="EMBL" id="JAZHXJ010000073">
    <property type="protein sequence ID" value="KAL1876851.1"/>
    <property type="molecule type" value="Genomic_DNA"/>
</dbReference>
<gene>
    <name evidence="3" type="ORF">VTK73DRAFT_9153</name>
</gene>
<keyword evidence="2" id="KW-1133">Transmembrane helix</keyword>
<evidence type="ECO:0000313" key="3">
    <source>
        <dbReference type="EMBL" id="KAL1876851.1"/>
    </source>
</evidence>
<organism evidence="3 4">
    <name type="scientific">Phialemonium thermophilum</name>
    <dbReference type="NCBI Taxonomy" id="223376"/>
    <lineage>
        <taxon>Eukaryota</taxon>
        <taxon>Fungi</taxon>
        <taxon>Dikarya</taxon>
        <taxon>Ascomycota</taxon>
        <taxon>Pezizomycotina</taxon>
        <taxon>Sordariomycetes</taxon>
        <taxon>Sordariomycetidae</taxon>
        <taxon>Cephalothecales</taxon>
        <taxon>Cephalothecaceae</taxon>
        <taxon>Phialemonium</taxon>
    </lineage>
</organism>
<protein>
    <submittedName>
        <fullName evidence="3">Uncharacterized protein</fullName>
    </submittedName>
</protein>
<evidence type="ECO:0000313" key="4">
    <source>
        <dbReference type="Proteomes" id="UP001586593"/>
    </source>
</evidence>
<sequence>MASITVDSELMCNYVSSVPVPAGSHHVAVLDEKRMPMVFCLSNDQQPRLRVLCKDERGSSDLIDIHDLIGLPRDARIQAFHAEQSWSLKIYLCVGFEMDNVSSEIIVLKPFSPEDLKSRTSLAKVNSRRRLGTIQKIHMSPISGINHDYKYPDIFLVHRNLDQSTSWGSDITHIHVAARQEYWIATRELNTPENVSAILDIAPAVSPYGQGLYVLYVSQGVTKIFARFLRPDPNADDGSMFSFVTDVKCPKGARSISSIVNERGYTCLLIAASDGIRYLDVAASTSKDNPGKLLFDEDIFRNTRQLYVAQDKSDVTIWFRTIRDELAYTRSKREDLAGSAVTSLLLSAKLSTSFAPVVTRADALTGNTVRQMLISNDNHGNLMLLEQASDIGLWRKTPFYAPSSTTATEIKSYTVTMKAKENKDVPLSNGAVLLSASSTVSTILNGQNTLLTQVPIWFDCDENGSLDFIIPSDSLGSQTLRIDSLRTRDGDILDLQQVLYDPASKPMMALAKKLGELKDGHDFSSLKTCSGGSLFDADVSVDKNIMDGAFGCLKTITQAYSQLPGSGVSAKIAASASFGKVVTAAESASEDVGDLLLDGWYWVREQMDNVTEWIIDTAGTVWKFVCKIAGQIKEFVLDCVEKICEAATWIWEKVKVGWNKLVEFVGFLFDWDDILTTKDTISSLLTAGFGYAAIKIDDITQKVDGFFEQLEETIDKFGNAALPTKEQTAETSDKNKKVQESQSGTSTSWATERLKNGGAGSKTKVKTKGAKTSSEATSFWKDTIAPEMTKLDEQLSLLGNGFTAAFKKEGGVDGNDIINIAKPLLKSGIIAVRAIVKGLLQLMKTLVLKIQELGNAEIDIPIFSWLYQKITKGHALTLFDAISLVVAIPTTVCAKLITGKAPPKVENLDAPLLKKLVEDDRSLSENIKTDFDVFKAEVTIGLSLTVGTFAVLKLLYKMATMGLDDVLDELDEGPSSLFDIFGICTDMIGCIVAIPTQSDLPGAAYRNWISGIAFTRGAYHTLAYFSKSKGKLEKVILGLDLLTVLATFGLSLAVGIAEHEAAATWDDYEEDDTNTGMITAGLNALAGIGYFTAFMFKATNPDISAGGAAVMIGTMGGTAALEGIMFKLQYDALRRPRLVSGPGI</sequence>
<name>A0ABR3XM88_9PEZI</name>
<feature type="transmembrane region" description="Helical" evidence="2">
    <location>
        <begin position="938"/>
        <end position="956"/>
    </location>
</feature>
<evidence type="ECO:0000256" key="2">
    <source>
        <dbReference type="SAM" id="Phobius"/>
    </source>
</evidence>
<feature type="compositionally biased region" description="Polar residues" evidence="1">
    <location>
        <begin position="740"/>
        <end position="750"/>
    </location>
</feature>
<dbReference type="Proteomes" id="UP001586593">
    <property type="component" value="Unassembled WGS sequence"/>
</dbReference>
<feature type="transmembrane region" description="Helical" evidence="2">
    <location>
        <begin position="1077"/>
        <end position="1096"/>
    </location>
</feature>